<protein>
    <submittedName>
        <fullName evidence="2">Uncharacterized protein</fullName>
    </submittedName>
</protein>
<gene>
    <name evidence="2" type="ORF">WCY31_05065</name>
</gene>
<reference evidence="2 3" key="1">
    <citation type="submission" date="2024-03" db="EMBL/GenBank/DDBJ databases">
        <title>Sulfurimonas sp. HSL3-1.</title>
        <authorList>
            <person name="Wang S."/>
        </authorList>
    </citation>
    <scope>NUCLEOTIDE SEQUENCE [LARGE SCALE GENOMIC DNA]</scope>
    <source>
        <strain evidence="2 3">HSL3-1</strain>
    </source>
</reference>
<dbReference type="RefSeq" id="WP_345973447.1">
    <property type="nucleotide sequence ID" value="NZ_CP147920.1"/>
</dbReference>
<evidence type="ECO:0000313" key="3">
    <source>
        <dbReference type="Proteomes" id="UP001447842"/>
    </source>
</evidence>
<feature type="compositionally biased region" description="Basic and acidic residues" evidence="1">
    <location>
        <begin position="24"/>
        <end position="35"/>
    </location>
</feature>
<name>A0ABZ3HDA6_9BACT</name>
<sequence length="182" mass="19472">MARGVLNQAEVDALMELFGTAPKSEQKPQHAEKPSPEVGALRSELEATARRWEAALAALTGAPVTVTLQSIVRRGRAAEEADAILLMCAERGRYLIVPEPLVNLVNEKSLGALEPDPLLGHPLSTIDKALFESTGALFAEGKGLAGLDRLPGGEKVLEARFDIAVAPLLKTTVRLLLDEESF</sequence>
<keyword evidence="3" id="KW-1185">Reference proteome</keyword>
<proteinExistence type="predicted"/>
<dbReference type="Proteomes" id="UP001447842">
    <property type="component" value="Chromosome"/>
</dbReference>
<accession>A0ABZ3HDA6</accession>
<organism evidence="2 3">
    <name type="scientific">Sulfurimonas diazotrophicus</name>
    <dbReference type="NCBI Taxonomy" id="3131939"/>
    <lineage>
        <taxon>Bacteria</taxon>
        <taxon>Pseudomonadati</taxon>
        <taxon>Campylobacterota</taxon>
        <taxon>Epsilonproteobacteria</taxon>
        <taxon>Campylobacterales</taxon>
        <taxon>Sulfurimonadaceae</taxon>
        <taxon>Sulfurimonas</taxon>
    </lineage>
</organism>
<evidence type="ECO:0000313" key="2">
    <source>
        <dbReference type="EMBL" id="XAU16078.1"/>
    </source>
</evidence>
<feature type="region of interest" description="Disordered" evidence="1">
    <location>
        <begin position="20"/>
        <end position="39"/>
    </location>
</feature>
<dbReference type="EMBL" id="CP147920">
    <property type="protein sequence ID" value="XAU16078.1"/>
    <property type="molecule type" value="Genomic_DNA"/>
</dbReference>
<evidence type="ECO:0000256" key="1">
    <source>
        <dbReference type="SAM" id="MobiDB-lite"/>
    </source>
</evidence>